<feature type="domain" description="YgjP-like metallopeptidase" evidence="1">
    <location>
        <begin position="40"/>
        <end position="246"/>
    </location>
</feature>
<organism evidence="2 3">
    <name type="scientific">Zhongshania aliphaticivorans</name>
    <dbReference type="NCBI Taxonomy" id="1470434"/>
    <lineage>
        <taxon>Bacteria</taxon>
        <taxon>Pseudomonadati</taxon>
        <taxon>Pseudomonadota</taxon>
        <taxon>Gammaproteobacteria</taxon>
        <taxon>Cellvibrionales</taxon>
        <taxon>Spongiibacteraceae</taxon>
        <taxon>Zhongshania</taxon>
    </lineage>
</organism>
<accession>A0A127M936</accession>
<evidence type="ECO:0000313" key="2">
    <source>
        <dbReference type="EMBL" id="AMO69716.1"/>
    </source>
</evidence>
<dbReference type="AlphaFoldDB" id="A0A127M936"/>
<reference evidence="2 3" key="1">
    <citation type="submission" date="2015-12" db="EMBL/GenBank/DDBJ databases">
        <authorList>
            <person name="Shamseldin A."/>
            <person name="Moawad H."/>
            <person name="Abd El-Rahim W.M."/>
            <person name="Sadowsky M.J."/>
        </authorList>
    </citation>
    <scope>NUCLEOTIDE SEQUENCE [LARGE SCALE GENOMIC DNA]</scope>
    <source>
        <strain evidence="2 3">SM2</strain>
    </source>
</reference>
<sequence length="255" mass="29553">MSASLKDLLRGNAEERTQRSVCIGGERLNVTLIRSRRRRRKLSLQLDAEGGLVVRAPFAARREEIDGLIFRNSDWIVQRRQELQEQPRHIGFRFIDGEAHLFLGRSYVLRIGADVMPNSQKVAIVDSEMLVQTRSPDVISRLLQKWYCQQAQQHFQQRLAIFSVQLPWVNTVPALRLRRMRSRWGSCSSSGRLCLNTHLIKASERCIDYVIVHELCHLQEFNHSPRFYALMDAAMPEWRECKAELEACGGVIIRE</sequence>
<proteinExistence type="predicted"/>
<dbReference type="CDD" id="cd07344">
    <property type="entry name" value="M48_yhfN_like"/>
    <property type="match status" value="1"/>
</dbReference>
<dbReference type="STRING" id="1470434.AZF00_16040"/>
<evidence type="ECO:0000313" key="3">
    <source>
        <dbReference type="Proteomes" id="UP000074119"/>
    </source>
</evidence>
<dbReference type="Pfam" id="PF01863">
    <property type="entry name" value="YgjP-like"/>
    <property type="match status" value="1"/>
</dbReference>
<dbReference type="PANTHER" id="PTHR30399:SF1">
    <property type="entry name" value="UTP PYROPHOSPHATASE"/>
    <property type="match status" value="1"/>
</dbReference>
<name>A0A127M936_9GAMM</name>
<dbReference type="Gene3D" id="3.30.2010.10">
    <property type="entry name" value="Metalloproteases ('zincins'), catalytic domain"/>
    <property type="match status" value="1"/>
</dbReference>
<dbReference type="EMBL" id="CP014544">
    <property type="protein sequence ID" value="AMO69716.1"/>
    <property type="molecule type" value="Genomic_DNA"/>
</dbReference>
<dbReference type="InterPro" id="IPR002725">
    <property type="entry name" value="YgjP-like_metallopeptidase"/>
</dbReference>
<dbReference type="KEGG" id="zal:AZF00_16040"/>
<evidence type="ECO:0000259" key="1">
    <source>
        <dbReference type="Pfam" id="PF01863"/>
    </source>
</evidence>
<dbReference type="PANTHER" id="PTHR30399">
    <property type="entry name" value="UNCHARACTERIZED PROTEIN YGJP"/>
    <property type="match status" value="1"/>
</dbReference>
<protein>
    <recommendedName>
        <fullName evidence="1">YgjP-like metallopeptidase domain-containing protein</fullName>
    </recommendedName>
</protein>
<dbReference type="InterPro" id="IPR053136">
    <property type="entry name" value="UTP_pyrophosphatase-like"/>
</dbReference>
<gene>
    <name evidence="2" type="ORF">AZF00_16040</name>
</gene>
<dbReference type="RefSeq" id="WP_008252121.1">
    <property type="nucleotide sequence ID" value="NZ_CP014544.1"/>
</dbReference>
<dbReference type="Proteomes" id="UP000074119">
    <property type="component" value="Chromosome"/>
</dbReference>